<evidence type="ECO:0008006" key="4">
    <source>
        <dbReference type="Google" id="ProtNLM"/>
    </source>
</evidence>
<dbReference type="RefSeq" id="WP_354467848.1">
    <property type="nucleotide sequence ID" value="NZ_JBEWWF010000006.1"/>
</dbReference>
<evidence type="ECO:0000313" key="2">
    <source>
        <dbReference type="EMBL" id="MET3077695.1"/>
    </source>
</evidence>
<sequence>MGFISILLIEMKPFVFLRLLQEIVMTQRHLPFVFIIIALFFPALACAAAEDDVLQAFGDAARTLPPVPVQKPKPQLKPVAPKLVEKPAVKSKTPEQLHQLRAQISELEKQKAALQLENEQHEKALKEQQANSDNKRAALDEEKQQQTLNIIRLTQELKAAQQQTTDATALRKQLTAAQAAAKRDQDALKTQLAESEKMSQALQKQQSESEKKLASLNEVKVMQQQNIVKLTAELEAAKKQPAAVVAAAEPKTDAERDGYMLGQSIASNAVVQLQMVKDTGLTISIDQLIAGFSTQLQTGTSLMNSEEMSRRYAAMQETINKKMGSLIEKGYDQLNKHLEQRKALVTQNGVRWFAVKTAKAKLIPDQQVEVSVKVSTLGGKVINDFADDKVPFDNNLPPMLYEGMSLTGAGGAVEGWALAKDIIEREPLPPWVAPYDVIHYQLAIK</sequence>
<accession>A0ABV2E340</accession>
<organism evidence="2 3">
    <name type="scientific">Pantoea leporis</name>
    <dbReference type="NCBI Taxonomy" id="2933780"/>
    <lineage>
        <taxon>Bacteria</taxon>
        <taxon>Pseudomonadati</taxon>
        <taxon>Pseudomonadota</taxon>
        <taxon>Gammaproteobacteria</taxon>
        <taxon>Enterobacterales</taxon>
        <taxon>Erwiniaceae</taxon>
        <taxon>Pantoea</taxon>
    </lineage>
</organism>
<keyword evidence="3" id="KW-1185">Reference proteome</keyword>
<evidence type="ECO:0000313" key="3">
    <source>
        <dbReference type="Proteomes" id="UP001548992"/>
    </source>
</evidence>
<dbReference type="Proteomes" id="UP001548992">
    <property type="component" value="Unassembled WGS sequence"/>
</dbReference>
<comment type="caution">
    <text evidence="2">The sequence shown here is derived from an EMBL/GenBank/DDBJ whole genome shotgun (WGS) entry which is preliminary data.</text>
</comment>
<dbReference type="InterPro" id="IPR036944">
    <property type="entry name" value="PPIase_FKBP_N_sf"/>
</dbReference>
<gene>
    <name evidence="2" type="ORF">ABXV16_18235</name>
</gene>
<proteinExistence type="predicted"/>
<feature type="region of interest" description="Disordered" evidence="1">
    <location>
        <begin position="187"/>
        <end position="209"/>
    </location>
</feature>
<name>A0ABV2E340_9GAMM</name>
<dbReference type="Gene3D" id="1.10.287.460">
    <property type="entry name" value="Peptidyl-prolyl cis-trans isomerase, FKBP-type, N-terminal domain"/>
    <property type="match status" value="1"/>
</dbReference>
<protein>
    <recommendedName>
        <fullName evidence="4">Peptidylprolyl isomerase</fullName>
    </recommendedName>
</protein>
<reference evidence="2 3" key="1">
    <citation type="submission" date="2024-07" db="EMBL/GenBank/DDBJ databases">
        <title>Isolation, whole-genome sequencing, and annotation of five antibiotic-resistant bacteria from environmental samples.</title>
        <authorList>
            <person name="Bedore T."/>
            <person name="Hudson A.O."/>
            <person name="Kumar G."/>
        </authorList>
    </citation>
    <scope>NUCLEOTIDE SEQUENCE [LARGE SCALE GENOMIC DNA]</scope>
    <source>
        <strain evidence="2 3">RIT844</strain>
    </source>
</reference>
<evidence type="ECO:0000256" key="1">
    <source>
        <dbReference type="SAM" id="MobiDB-lite"/>
    </source>
</evidence>
<dbReference type="EMBL" id="JBEWWF010000006">
    <property type="protein sequence ID" value="MET3077695.1"/>
    <property type="molecule type" value="Genomic_DNA"/>
</dbReference>